<dbReference type="PROSITE" id="PS51987">
    <property type="entry name" value="GS_CATALYTIC"/>
    <property type="match status" value="1"/>
</dbReference>
<dbReference type="GO" id="GO:0006542">
    <property type="term" value="P:glutamine biosynthetic process"/>
    <property type="evidence" value="ECO:0007669"/>
    <property type="project" value="InterPro"/>
</dbReference>
<evidence type="ECO:0000256" key="3">
    <source>
        <dbReference type="ARBA" id="ARBA00022842"/>
    </source>
</evidence>
<evidence type="ECO:0000313" key="7">
    <source>
        <dbReference type="EMBL" id="MBE3636606.1"/>
    </source>
</evidence>
<dbReference type="Gene3D" id="3.30.590.10">
    <property type="entry name" value="Glutamine synthetase/guanido kinase, catalytic domain"/>
    <property type="match status" value="1"/>
</dbReference>
<proteinExistence type="inferred from homology"/>
<comment type="similarity">
    <text evidence="4 5">Belongs to the glutamine synthetase family.</text>
</comment>
<keyword evidence="8" id="KW-1185">Reference proteome</keyword>
<dbReference type="AlphaFoldDB" id="A0A8J6YVN3"/>
<evidence type="ECO:0000256" key="5">
    <source>
        <dbReference type="RuleBase" id="RU000384"/>
    </source>
</evidence>
<sequence>MPGDQWKKIAKGKVRIPYSTCAVSIRGHEVTETGLGIVVGDPDGVLVPVPGTLLPVPWADRPTAQVLVDLEEELGVPSDLSPRTLLKRVLARFAEKGWTPVVAPELEFYALEHRESVDHPPQPPERTPPAQNYDMEVMHRASAWLDEIGDICAAQNIPTDTVTAEYGPGQFEVNFHHGPALQSGDHAVLFRRAVRGVLGRHGLEGTFMAKPYGDEPGSGMHVHVSVIDAEGRNVFDQPGEPGPLLASAVAGTLETMRDLHAIFAPHLNSFRRFGALSFAPNAPEWGLDHRGVAVRLAESSGVAARLEHRIAGADANPYLVIAAILGGMLYGIERGLEPGPMIDEEHEPPEPLTAHWESAVDRFAKSEVAAEIFGTAFRDVFVAVKRKEIEELTTIIQPLEYETYLTRF</sequence>
<dbReference type="EMBL" id="JACVXA010000001">
    <property type="protein sequence ID" value="MBE3636606.1"/>
    <property type="molecule type" value="Genomic_DNA"/>
</dbReference>
<accession>A0A8J6YVN3</accession>
<keyword evidence="2" id="KW-0436">Ligase</keyword>
<dbReference type="GO" id="GO:0004356">
    <property type="term" value="F:glutamine synthetase activity"/>
    <property type="evidence" value="ECO:0007669"/>
    <property type="project" value="InterPro"/>
</dbReference>
<evidence type="ECO:0000256" key="1">
    <source>
        <dbReference type="ARBA" id="ARBA00001946"/>
    </source>
</evidence>
<name>A0A8J6YVN3_9RHOB</name>
<dbReference type="PANTHER" id="PTHR43785:SF12">
    <property type="entry name" value="TYPE-1 GLUTAMINE SYNTHETASE 2"/>
    <property type="match status" value="1"/>
</dbReference>
<evidence type="ECO:0000313" key="8">
    <source>
        <dbReference type="Proteomes" id="UP000609121"/>
    </source>
</evidence>
<comment type="cofactor">
    <cofactor evidence="1">
        <name>Mg(2+)</name>
        <dbReference type="ChEBI" id="CHEBI:18420"/>
    </cofactor>
</comment>
<dbReference type="SUPFAM" id="SSF55931">
    <property type="entry name" value="Glutamine synthetase/guanido kinase"/>
    <property type="match status" value="1"/>
</dbReference>
<dbReference type="InterPro" id="IPR014746">
    <property type="entry name" value="Gln_synth/guanido_kin_cat_dom"/>
</dbReference>
<dbReference type="Pfam" id="PF00120">
    <property type="entry name" value="Gln-synt_C"/>
    <property type="match status" value="1"/>
</dbReference>
<dbReference type="InterPro" id="IPR008146">
    <property type="entry name" value="Gln_synth_cat_dom"/>
</dbReference>
<evidence type="ECO:0000256" key="4">
    <source>
        <dbReference type="PROSITE-ProRule" id="PRU01331"/>
    </source>
</evidence>
<dbReference type="PANTHER" id="PTHR43785">
    <property type="entry name" value="GAMMA-GLUTAMYLPUTRESCINE SYNTHETASE"/>
    <property type="match status" value="1"/>
</dbReference>
<evidence type="ECO:0000256" key="2">
    <source>
        <dbReference type="ARBA" id="ARBA00022598"/>
    </source>
</evidence>
<dbReference type="SUPFAM" id="SSF54368">
    <property type="entry name" value="Glutamine synthetase, N-terminal domain"/>
    <property type="match status" value="1"/>
</dbReference>
<feature type="domain" description="GS catalytic" evidence="6">
    <location>
        <begin position="82"/>
        <end position="408"/>
    </location>
</feature>
<protein>
    <submittedName>
        <fullName evidence="7">Glutamine synthetase</fullName>
    </submittedName>
</protein>
<comment type="caution">
    <text evidence="7">The sequence shown here is derived from an EMBL/GenBank/DDBJ whole genome shotgun (WGS) entry which is preliminary data.</text>
</comment>
<reference evidence="7" key="1">
    <citation type="submission" date="2020-09" db="EMBL/GenBank/DDBJ databases">
        <title>A novel bacterium of genus Mangrovicoccus, isolated from South China Sea.</title>
        <authorList>
            <person name="Huang H."/>
            <person name="Mo K."/>
            <person name="Hu Y."/>
        </authorList>
    </citation>
    <scope>NUCLEOTIDE SEQUENCE</scope>
    <source>
        <strain evidence="7">HB182678</strain>
    </source>
</reference>
<gene>
    <name evidence="7" type="ORF">ICN82_00135</name>
</gene>
<dbReference type="SMART" id="SM01230">
    <property type="entry name" value="Gln-synt_C"/>
    <property type="match status" value="1"/>
</dbReference>
<organism evidence="7 8">
    <name type="scientific">Mangrovicoccus algicola</name>
    <dbReference type="NCBI Taxonomy" id="2771008"/>
    <lineage>
        <taxon>Bacteria</taxon>
        <taxon>Pseudomonadati</taxon>
        <taxon>Pseudomonadota</taxon>
        <taxon>Alphaproteobacteria</taxon>
        <taxon>Rhodobacterales</taxon>
        <taxon>Paracoccaceae</taxon>
        <taxon>Mangrovicoccus</taxon>
    </lineage>
</organism>
<evidence type="ECO:0000259" key="6">
    <source>
        <dbReference type="PROSITE" id="PS51987"/>
    </source>
</evidence>
<dbReference type="GO" id="GO:0006598">
    <property type="term" value="P:polyamine catabolic process"/>
    <property type="evidence" value="ECO:0007669"/>
    <property type="project" value="TreeGrafter"/>
</dbReference>
<dbReference type="PROSITE" id="PS00181">
    <property type="entry name" value="GLNA_ATP"/>
    <property type="match status" value="1"/>
</dbReference>
<dbReference type="InterPro" id="IPR036651">
    <property type="entry name" value="Gln_synt_N_sf"/>
</dbReference>
<dbReference type="InterPro" id="IPR027303">
    <property type="entry name" value="Gln_synth_gly_rich_site"/>
</dbReference>
<keyword evidence="3" id="KW-0460">Magnesium</keyword>
<dbReference type="Proteomes" id="UP000609121">
    <property type="component" value="Unassembled WGS sequence"/>
</dbReference>